<comment type="pathway">
    <text evidence="9 10">Carbohydrate biosynthesis; gluconeogenesis.</text>
</comment>
<name>A0A9D1SZ51_9FIRM</name>
<comment type="function">
    <text evidence="9">Involved in the gluconeogenesis. Catalyzes stereospecifically the conversion of dihydroxyacetone phosphate (DHAP) to D-glyceraldehyde-3-phosphate (G3P).</text>
</comment>
<proteinExistence type="inferred from homology"/>
<dbReference type="PROSITE" id="PS00171">
    <property type="entry name" value="TIM_1"/>
    <property type="match status" value="1"/>
</dbReference>
<dbReference type="GO" id="GO:0019563">
    <property type="term" value="P:glycerol catabolic process"/>
    <property type="evidence" value="ECO:0007669"/>
    <property type="project" value="TreeGrafter"/>
</dbReference>
<evidence type="ECO:0000313" key="12">
    <source>
        <dbReference type="Proteomes" id="UP000886861"/>
    </source>
</evidence>
<comment type="pathway">
    <text evidence="1 9 10">Carbohydrate degradation; glycolysis; D-glyceraldehyde 3-phosphate from glycerone phosphate: step 1/1.</text>
</comment>
<keyword evidence="6 9" id="KW-0963">Cytoplasm</keyword>
<evidence type="ECO:0000256" key="10">
    <source>
        <dbReference type="RuleBase" id="RU363013"/>
    </source>
</evidence>
<dbReference type="InterPro" id="IPR035990">
    <property type="entry name" value="TIM_sf"/>
</dbReference>
<dbReference type="SUPFAM" id="SSF51351">
    <property type="entry name" value="Triosephosphate isomerase (TIM)"/>
    <property type="match status" value="1"/>
</dbReference>
<dbReference type="InterPro" id="IPR022896">
    <property type="entry name" value="TrioseP_Isoase_bac/euk"/>
</dbReference>
<dbReference type="InterPro" id="IPR000652">
    <property type="entry name" value="Triosephosphate_isomerase"/>
</dbReference>
<evidence type="ECO:0000256" key="6">
    <source>
        <dbReference type="ARBA" id="ARBA00022490"/>
    </source>
</evidence>
<evidence type="ECO:0000256" key="9">
    <source>
        <dbReference type="HAMAP-Rule" id="MF_00147"/>
    </source>
</evidence>
<gene>
    <name evidence="9" type="primary">tpiA</name>
    <name evidence="11" type="ORF">IAA62_05135</name>
</gene>
<evidence type="ECO:0000256" key="1">
    <source>
        <dbReference type="ARBA" id="ARBA00004680"/>
    </source>
</evidence>
<feature type="active site" description="Proton acceptor" evidence="9">
    <location>
        <position position="166"/>
    </location>
</feature>
<reference evidence="11" key="1">
    <citation type="submission" date="2020-10" db="EMBL/GenBank/DDBJ databases">
        <authorList>
            <person name="Gilroy R."/>
        </authorList>
    </citation>
    <scope>NUCLEOTIDE SEQUENCE</scope>
    <source>
        <strain evidence="11">CHK186-9395</strain>
    </source>
</reference>
<comment type="subunit">
    <text evidence="9 10">Homodimer.</text>
</comment>
<keyword evidence="5 9" id="KW-0312">Gluconeogenesis</keyword>
<dbReference type="Gene3D" id="3.20.20.70">
    <property type="entry name" value="Aldolase class I"/>
    <property type="match status" value="1"/>
</dbReference>
<feature type="binding site" evidence="9">
    <location>
        <position position="212"/>
    </location>
    <ligand>
        <name>substrate</name>
    </ligand>
</feature>
<accession>A0A9D1SZ51</accession>
<evidence type="ECO:0000313" key="11">
    <source>
        <dbReference type="EMBL" id="HIV01914.1"/>
    </source>
</evidence>
<dbReference type="InterPro" id="IPR020861">
    <property type="entry name" value="Triosephosphate_isomerase_AS"/>
</dbReference>
<organism evidence="11 12">
    <name type="scientific">Candidatus Caccopulliclostridium gallistercoris</name>
    <dbReference type="NCBI Taxonomy" id="2840719"/>
    <lineage>
        <taxon>Bacteria</taxon>
        <taxon>Bacillati</taxon>
        <taxon>Bacillota</taxon>
        <taxon>Clostridia</taxon>
        <taxon>Candidatus Caccopulliclostridium</taxon>
    </lineage>
</organism>
<evidence type="ECO:0000256" key="2">
    <source>
        <dbReference type="ARBA" id="ARBA00007422"/>
    </source>
</evidence>
<evidence type="ECO:0000256" key="5">
    <source>
        <dbReference type="ARBA" id="ARBA00022432"/>
    </source>
</evidence>
<feature type="binding site" evidence="9">
    <location>
        <begin position="9"/>
        <end position="11"/>
    </location>
    <ligand>
        <name>substrate</name>
    </ligand>
</feature>
<keyword evidence="8 9" id="KW-0413">Isomerase</keyword>
<keyword evidence="7 9" id="KW-0324">Glycolysis</keyword>
<comment type="caution">
    <text evidence="11">The sequence shown here is derived from an EMBL/GenBank/DDBJ whole genome shotgun (WGS) entry which is preliminary data.</text>
</comment>
<evidence type="ECO:0000256" key="3">
    <source>
        <dbReference type="ARBA" id="ARBA00011940"/>
    </source>
</evidence>
<evidence type="ECO:0000256" key="7">
    <source>
        <dbReference type="ARBA" id="ARBA00023152"/>
    </source>
</evidence>
<dbReference type="GO" id="GO:0006094">
    <property type="term" value="P:gluconeogenesis"/>
    <property type="evidence" value="ECO:0007669"/>
    <property type="project" value="UniProtKB-UniRule"/>
</dbReference>
<dbReference type="Pfam" id="PF00121">
    <property type="entry name" value="TIM"/>
    <property type="match status" value="1"/>
</dbReference>
<dbReference type="EMBL" id="DVOJ01000018">
    <property type="protein sequence ID" value="HIV01914.1"/>
    <property type="molecule type" value="Genomic_DNA"/>
</dbReference>
<dbReference type="GO" id="GO:0006096">
    <property type="term" value="P:glycolytic process"/>
    <property type="evidence" value="ECO:0007669"/>
    <property type="project" value="UniProtKB-UniRule"/>
</dbReference>
<comment type="catalytic activity">
    <reaction evidence="9 10">
        <text>D-glyceraldehyde 3-phosphate = dihydroxyacetone phosphate</text>
        <dbReference type="Rhea" id="RHEA:18585"/>
        <dbReference type="ChEBI" id="CHEBI:57642"/>
        <dbReference type="ChEBI" id="CHEBI:59776"/>
        <dbReference type="EC" id="5.3.1.1"/>
    </reaction>
</comment>
<comment type="similarity">
    <text evidence="2 9 10">Belongs to the triosephosphate isomerase family.</text>
</comment>
<reference evidence="11" key="2">
    <citation type="journal article" date="2021" name="PeerJ">
        <title>Extensive microbial diversity within the chicken gut microbiome revealed by metagenomics and culture.</title>
        <authorList>
            <person name="Gilroy R."/>
            <person name="Ravi A."/>
            <person name="Getino M."/>
            <person name="Pursley I."/>
            <person name="Horton D.L."/>
            <person name="Alikhan N.F."/>
            <person name="Baker D."/>
            <person name="Gharbi K."/>
            <person name="Hall N."/>
            <person name="Watson M."/>
            <person name="Adriaenssens E.M."/>
            <person name="Foster-Nyarko E."/>
            <person name="Jarju S."/>
            <person name="Secka A."/>
            <person name="Antonio M."/>
            <person name="Oren A."/>
            <person name="Chaudhuri R.R."/>
            <person name="La Ragione R."/>
            <person name="Hildebrand F."/>
            <person name="Pallen M.J."/>
        </authorList>
    </citation>
    <scope>NUCLEOTIDE SEQUENCE</scope>
    <source>
        <strain evidence="11">CHK186-9395</strain>
    </source>
</reference>
<evidence type="ECO:0000256" key="4">
    <source>
        <dbReference type="ARBA" id="ARBA00019397"/>
    </source>
</evidence>
<dbReference type="NCBIfam" id="TIGR00419">
    <property type="entry name" value="tim"/>
    <property type="match status" value="1"/>
</dbReference>
<dbReference type="PANTHER" id="PTHR21139">
    <property type="entry name" value="TRIOSEPHOSPHATE ISOMERASE"/>
    <property type="match status" value="1"/>
</dbReference>
<dbReference type="HAMAP" id="MF_00147_B">
    <property type="entry name" value="TIM_B"/>
    <property type="match status" value="1"/>
</dbReference>
<evidence type="ECO:0000256" key="8">
    <source>
        <dbReference type="ARBA" id="ARBA00023235"/>
    </source>
</evidence>
<dbReference type="Proteomes" id="UP000886861">
    <property type="component" value="Unassembled WGS sequence"/>
</dbReference>
<dbReference type="PROSITE" id="PS51440">
    <property type="entry name" value="TIM_2"/>
    <property type="match status" value="1"/>
</dbReference>
<dbReference type="PANTHER" id="PTHR21139:SF42">
    <property type="entry name" value="TRIOSEPHOSPHATE ISOMERASE"/>
    <property type="match status" value="1"/>
</dbReference>
<dbReference type="AlphaFoldDB" id="A0A9D1SZ51"/>
<dbReference type="CDD" id="cd00311">
    <property type="entry name" value="TIM"/>
    <property type="match status" value="1"/>
</dbReference>
<dbReference type="GO" id="GO:0046166">
    <property type="term" value="P:glyceraldehyde-3-phosphate biosynthetic process"/>
    <property type="evidence" value="ECO:0007669"/>
    <property type="project" value="TreeGrafter"/>
</dbReference>
<feature type="binding site" evidence="9">
    <location>
        <position position="172"/>
    </location>
    <ligand>
        <name>substrate</name>
    </ligand>
</feature>
<sequence length="256" mass="28414">MLNKVIIGNQKMNLTASQTRKFINAFVPMVEHLNCDIAICVPYTNLAVCKRALKDTNVAFGAQNVSEFEKGAYTGEINSEMLADIGCKLTLVGHSERRKYFSEHNSEINSKIKQNLKYNITSVLCIGESKRERTAGQTRNVICKQLDECLSGLYENELENIVVAYEPIWAIGTGQTATGKQIEEAVNIIREEIARLYTDKASKNIVVLYGGSVKPDNVKNFINIKNLNGFLVGGVSLDAKAFSELIQIYVGKPVKK</sequence>
<protein>
    <recommendedName>
        <fullName evidence="4 9">Triosephosphate isomerase</fullName>
        <shortName evidence="9">TIM</shortName>
        <shortName evidence="9">TPI</shortName>
        <ecNumber evidence="3 9">5.3.1.1</ecNumber>
    </recommendedName>
    <alternativeName>
        <fullName evidence="9">Triose-phosphate isomerase</fullName>
    </alternativeName>
</protein>
<feature type="active site" description="Electrophile" evidence="9">
    <location>
        <position position="94"/>
    </location>
</feature>
<dbReference type="InterPro" id="IPR013785">
    <property type="entry name" value="Aldolase_TIM"/>
</dbReference>
<dbReference type="FunFam" id="3.20.20.70:FF:000016">
    <property type="entry name" value="Triosephosphate isomerase"/>
    <property type="match status" value="1"/>
</dbReference>
<feature type="binding site" evidence="9">
    <location>
        <begin position="233"/>
        <end position="234"/>
    </location>
    <ligand>
        <name>substrate</name>
    </ligand>
</feature>
<dbReference type="GO" id="GO:0005829">
    <property type="term" value="C:cytosol"/>
    <property type="evidence" value="ECO:0007669"/>
    <property type="project" value="TreeGrafter"/>
</dbReference>
<dbReference type="EC" id="5.3.1.1" evidence="3 9"/>
<dbReference type="GO" id="GO:0004807">
    <property type="term" value="F:triose-phosphate isomerase activity"/>
    <property type="evidence" value="ECO:0007669"/>
    <property type="project" value="UniProtKB-UniRule"/>
</dbReference>
<comment type="subcellular location">
    <subcellularLocation>
        <location evidence="9 10">Cytoplasm</location>
    </subcellularLocation>
</comment>